<dbReference type="Gene3D" id="3.10.105.10">
    <property type="entry name" value="Dipeptide-binding Protein, Domain 3"/>
    <property type="match status" value="1"/>
</dbReference>
<feature type="domain" description="Solute-binding protein family 5" evidence="1">
    <location>
        <begin position="2"/>
        <end position="158"/>
    </location>
</feature>
<feature type="non-terminal residue" evidence="2">
    <location>
        <position position="1"/>
    </location>
</feature>
<evidence type="ECO:0000313" key="2">
    <source>
        <dbReference type="EMBL" id="SVB98697.1"/>
    </source>
</evidence>
<evidence type="ECO:0000259" key="1">
    <source>
        <dbReference type="Pfam" id="PF00496"/>
    </source>
</evidence>
<dbReference type="PANTHER" id="PTHR30290">
    <property type="entry name" value="PERIPLASMIC BINDING COMPONENT OF ABC TRANSPORTER"/>
    <property type="match status" value="1"/>
</dbReference>
<accession>A0A382IHH5</accession>
<dbReference type="GO" id="GO:0015833">
    <property type="term" value="P:peptide transport"/>
    <property type="evidence" value="ECO:0007669"/>
    <property type="project" value="TreeGrafter"/>
</dbReference>
<dbReference type="GO" id="GO:1904680">
    <property type="term" value="F:peptide transmembrane transporter activity"/>
    <property type="evidence" value="ECO:0007669"/>
    <property type="project" value="TreeGrafter"/>
</dbReference>
<name>A0A382IHH5_9ZZZZ</name>
<organism evidence="2">
    <name type="scientific">marine metagenome</name>
    <dbReference type="NCBI Taxonomy" id="408172"/>
    <lineage>
        <taxon>unclassified sequences</taxon>
        <taxon>metagenomes</taxon>
        <taxon>ecological metagenomes</taxon>
    </lineage>
</organism>
<dbReference type="AlphaFoldDB" id="A0A382IHH5"/>
<reference evidence="2" key="1">
    <citation type="submission" date="2018-05" db="EMBL/GenBank/DDBJ databases">
        <authorList>
            <person name="Lanie J.A."/>
            <person name="Ng W.-L."/>
            <person name="Kazmierczak K.M."/>
            <person name="Andrzejewski T.M."/>
            <person name="Davidsen T.M."/>
            <person name="Wayne K.J."/>
            <person name="Tettelin H."/>
            <person name="Glass J.I."/>
            <person name="Rusch D."/>
            <person name="Podicherti R."/>
            <person name="Tsui H.-C.T."/>
            <person name="Winkler M.E."/>
        </authorList>
    </citation>
    <scope>NUCLEOTIDE SEQUENCE</scope>
</reference>
<dbReference type="EMBL" id="UINC01067232">
    <property type="protein sequence ID" value="SVB98697.1"/>
    <property type="molecule type" value="Genomic_DNA"/>
</dbReference>
<gene>
    <name evidence="2" type="ORF">METZ01_LOCUS251551</name>
</gene>
<sequence>VFNQTRAPYDDKRVRRAISIAIDQAAINEATKDLRVAELGDWFLYGTPFAMTPAQLAAEPGLRTPTDDDIALAQSLLADAGYPNGDGFPTVTLVTRETPDQKVTNSAIQAMLKQHLNIDAEIELTDISVHGEKLRTQEFDFSTNAGYTVGLTDPAAYIVAGLGMCGDRPCDQNMGQWNHPGFNDLIVKLTDEGEQGARLAIVNEMRDILLDEWPLMPMGPAPQFWGWSENLLGVVPGDFSGHYDLHTWDDVWFATK</sequence>
<dbReference type="InterPro" id="IPR039424">
    <property type="entry name" value="SBP_5"/>
</dbReference>
<proteinExistence type="predicted"/>
<dbReference type="SUPFAM" id="SSF53850">
    <property type="entry name" value="Periplasmic binding protein-like II"/>
    <property type="match status" value="1"/>
</dbReference>
<dbReference type="Pfam" id="PF00496">
    <property type="entry name" value="SBP_bac_5"/>
    <property type="match status" value="1"/>
</dbReference>
<dbReference type="InterPro" id="IPR000914">
    <property type="entry name" value="SBP_5_dom"/>
</dbReference>
<protein>
    <recommendedName>
        <fullName evidence="1">Solute-binding protein family 5 domain-containing protein</fullName>
    </recommendedName>
</protein>